<organism evidence="2 3">
    <name type="scientific">Aromia moschata</name>
    <dbReference type="NCBI Taxonomy" id="1265417"/>
    <lineage>
        <taxon>Eukaryota</taxon>
        <taxon>Metazoa</taxon>
        <taxon>Ecdysozoa</taxon>
        <taxon>Arthropoda</taxon>
        <taxon>Hexapoda</taxon>
        <taxon>Insecta</taxon>
        <taxon>Pterygota</taxon>
        <taxon>Neoptera</taxon>
        <taxon>Endopterygota</taxon>
        <taxon>Coleoptera</taxon>
        <taxon>Polyphaga</taxon>
        <taxon>Cucujiformia</taxon>
        <taxon>Chrysomeloidea</taxon>
        <taxon>Cerambycidae</taxon>
        <taxon>Cerambycinae</taxon>
        <taxon>Callichromatini</taxon>
        <taxon>Aromia</taxon>
    </lineage>
</organism>
<feature type="region of interest" description="Disordered" evidence="1">
    <location>
        <begin position="132"/>
        <end position="167"/>
    </location>
</feature>
<proteinExistence type="predicted"/>
<name>A0AAV8YMP3_9CUCU</name>
<evidence type="ECO:0000256" key="1">
    <source>
        <dbReference type="SAM" id="MobiDB-lite"/>
    </source>
</evidence>
<dbReference type="PANTHER" id="PTHR46060:SF1">
    <property type="entry name" value="MARINER MOS1 TRANSPOSASE-LIKE PROTEIN"/>
    <property type="match status" value="1"/>
</dbReference>
<comment type="caution">
    <text evidence="2">The sequence shown here is derived from an EMBL/GenBank/DDBJ whole genome shotgun (WGS) entry which is preliminary data.</text>
</comment>
<evidence type="ECO:0000313" key="2">
    <source>
        <dbReference type="EMBL" id="KAJ8952154.1"/>
    </source>
</evidence>
<reference evidence="2" key="1">
    <citation type="journal article" date="2023" name="Insect Mol. Biol.">
        <title>Genome sequencing provides insights into the evolution of gene families encoding plant cell wall-degrading enzymes in longhorned beetles.</title>
        <authorList>
            <person name="Shin N.R."/>
            <person name="Okamura Y."/>
            <person name="Kirsch R."/>
            <person name="Pauchet Y."/>
        </authorList>
    </citation>
    <scope>NUCLEOTIDE SEQUENCE</scope>
    <source>
        <strain evidence="2">AMC_N1</strain>
    </source>
</reference>
<gene>
    <name evidence="2" type="ORF">NQ318_018491</name>
</gene>
<evidence type="ECO:0000313" key="3">
    <source>
        <dbReference type="Proteomes" id="UP001162162"/>
    </source>
</evidence>
<dbReference type="Proteomes" id="UP001162162">
    <property type="component" value="Unassembled WGS sequence"/>
</dbReference>
<sequence>MQKSIEQRYASKFCSGSANQSMYQQVYGSDCLSKAQIFRWHKCFNDGREGFEDEDHSGRPSTSKTDENVQKVCDVLNSERRLSVRMIANEVGIDKITMPTIITKDLAMMICAKLVPKVLSDDQKQRRMELSEAASGVGLRRNRPGGGGGGGGGGERTKCRSHNRYSGGRSVPSHDFTMVTGTMVFICPMRPLTTWQRS</sequence>
<dbReference type="PANTHER" id="PTHR46060">
    <property type="entry name" value="MARINER MOS1 TRANSPOSASE-LIKE PROTEIN"/>
    <property type="match status" value="1"/>
</dbReference>
<dbReference type="EMBL" id="JAPWTK010000073">
    <property type="protein sequence ID" value="KAJ8952154.1"/>
    <property type="molecule type" value="Genomic_DNA"/>
</dbReference>
<evidence type="ECO:0008006" key="4">
    <source>
        <dbReference type="Google" id="ProtNLM"/>
    </source>
</evidence>
<accession>A0AAV8YMP3</accession>
<protein>
    <recommendedName>
        <fullName evidence="4">Mos1 transposase HTH domain-containing protein</fullName>
    </recommendedName>
</protein>
<dbReference type="AlphaFoldDB" id="A0AAV8YMP3"/>
<keyword evidence="3" id="KW-1185">Reference proteome</keyword>
<feature type="compositionally biased region" description="Gly residues" evidence="1">
    <location>
        <begin position="144"/>
        <end position="154"/>
    </location>
</feature>
<dbReference type="InterPro" id="IPR052709">
    <property type="entry name" value="Transposase-MT_Hybrid"/>
</dbReference>